<name>A0A0H2R6Z1_9AGAM</name>
<evidence type="ECO:0000256" key="1">
    <source>
        <dbReference type="SAM" id="MobiDB-lite"/>
    </source>
</evidence>
<keyword evidence="2" id="KW-1133">Transmembrane helix</keyword>
<proteinExistence type="predicted"/>
<reference evidence="3 4" key="1">
    <citation type="submission" date="2015-04" db="EMBL/GenBank/DDBJ databases">
        <title>Complete genome sequence of Schizopora paradoxa KUC8140, a cosmopolitan wood degrader in East Asia.</title>
        <authorList>
            <consortium name="DOE Joint Genome Institute"/>
            <person name="Min B."/>
            <person name="Park H."/>
            <person name="Jang Y."/>
            <person name="Kim J.-J."/>
            <person name="Kim K.H."/>
            <person name="Pangilinan J."/>
            <person name="Lipzen A."/>
            <person name="Riley R."/>
            <person name="Grigoriev I.V."/>
            <person name="Spatafora J.W."/>
            <person name="Choi I.-G."/>
        </authorList>
    </citation>
    <scope>NUCLEOTIDE SEQUENCE [LARGE SCALE GENOMIC DNA]</scope>
    <source>
        <strain evidence="3 4">KUC8140</strain>
    </source>
</reference>
<dbReference type="InParanoid" id="A0A0H2R6Z1"/>
<dbReference type="Proteomes" id="UP000053477">
    <property type="component" value="Unassembled WGS sequence"/>
</dbReference>
<accession>A0A0H2R6Z1</accession>
<keyword evidence="2" id="KW-0472">Membrane</keyword>
<gene>
    <name evidence="3" type="ORF">SCHPADRAFT_663702</name>
</gene>
<sequence length="83" mass="8917">MGDLRASGSLAGRAERKEPERTSVCSGISSRMISGVFFLLSVCSFQSRSDFFFTSALTGALKASLSGFFLLIFLFSCPVASNF</sequence>
<organism evidence="3 4">
    <name type="scientific">Schizopora paradoxa</name>
    <dbReference type="NCBI Taxonomy" id="27342"/>
    <lineage>
        <taxon>Eukaryota</taxon>
        <taxon>Fungi</taxon>
        <taxon>Dikarya</taxon>
        <taxon>Basidiomycota</taxon>
        <taxon>Agaricomycotina</taxon>
        <taxon>Agaricomycetes</taxon>
        <taxon>Hymenochaetales</taxon>
        <taxon>Schizoporaceae</taxon>
        <taxon>Schizopora</taxon>
    </lineage>
</organism>
<evidence type="ECO:0000313" key="4">
    <source>
        <dbReference type="Proteomes" id="UP000053477"/>
    </source>
</evidence>
<feature type="transmembrane region" description="Helical" evidence="2">
    <location>
        <begin position="52"/>
        <end position="75"/>
    </location>
</feature>
<keyword evidence="2" id="KW-0812">Transmembrane</keyword>
<protein>
    <submittedName>
        <fullName evidence="3">Uncharacterized protein</fullName>
    </submittedName>
</protein>
<evidence type="ECO:0000256" key="2">
    <source>
        <dbReference type="SAM" id="Phobius"/>
    </source>
</evidence>
<keyword evidence="4" id="KW-1185">Reference proteome</keyword>
<dbReference type="EMBL" id="KQ086159">
    <property type="protein sequence ID" value="KLO07122.1"/>
    <property type="molecule type" value="Genomic_DNA"/>
</dbReference>
<evidence type="ECO:0000313" key="3">
    <source>
        <dbReference type="EMBL" id="KLO07122.1"/>
    </source>
</evidence>
<dbReference type="AlphaFoldDB" id="A0A0H2R6Z1"/>
<feature type="region of interest" description="Disordered" evidence="1">
    <location>
        <begin position="1"/>
        <end position="22"/>
    </location>
</feature>